<dbReference type="NCBIfam" id="NF005559">
    <property type="entry name" value="PRK07231.1"/>
    <property type="match status" value="1"/>
</dbReference>
<evidence type="ECO:0000313" key="6">
    <source>
        <dbReference type="Proteomes" id="UP000823921"/>
    </source>
</evidence>
<dbReference type="InterPro" id="IPR057326">
    <property type="entry name" value="KR_dom"/>
</dbReference>
<dbReference type="FunFam" id="3.40.50.720:FF:000084">
    <property type="entry name" value="Short-chain dehydrogenase reductase"/>
    <property type="match status" value="1"/>
</dbReference>
<proteinExistence type="inferred from homology"/>
<organism evidence="5 6">
    <name type="scientific">Candidatus Flavonifractor intestinigallinarum</name>
    <dbReference type="NCBI Taxonomy" id="2838586"/>
    <lineage>
        <taxon>Bacteria</taxon>
        <taxon>Bacillati</taxon>
        <taxon>Bacillota</taxon>
        <taxon>Clostridia</taxon>
        <taxon>Eubacteriales</taxon>
        <taxon>Oscillospiraceae</taxon>
        <taxon>Flavonifractor</taxon>
    </lineage>
</organism>
<evidence type="ECO:0000256" key="1">
    <source>
        <dbReference type="ARBA" id="ARBA00006484"/>
    </source>
</evidence>
<accession>A0A9D2MLP3</accession>
<comment type="caution">
    <text evidence="5">The sequence shown here is derived from an EMBL/GenBank/DDBJ whole genome shotgun (WGS) entry which is preliminary data.</text>
</comment>
<reference evidence="5" key="1">
    <citation type="journal article" date="2021" name="PeerJ">
        <title>Extensive microbial diversity within the chicken gut microbiome revealed by metagenomics and culture.</title>
        <authorList>
            <person name="Gilroy R."/>
            <person name="Ravi A."/>
            <person name="Getino M."/>
            <person name="Pursley I."/>
            <person name="Horton D.L."/>
            <person name="Alikhan N.F."/>
            <person name="Baker D."/>
            <person name="Gharbi K."/>
            <person name="Hall N."/>
            <person name="Watson M."/>
            <person name="Adriaenssens E.M."/>
            <person name="Foster-Nyarko E."/>
            <person name="Jarju S."/>
            <person name="Secka A."/>
            <person name="Antonio M."/>
            <person name="Oren A."/>
            <person name="Chaudhuri R.R."/>
            <person name="La Ragione R."/>
            <person name="Hildebrand F."/>
            <person name="Pallen M.J."/>
        </authorList>
    </citation>
    <scope>NUCLEOTIDE SEQUENCE</scope>
    <source>
        <strain evidence="5">CHK192-8294</strain>
    </source>
</reference>
<dbReference type="Gene3D" id="3.40.50.720">
    <property type="entry name" value="NAD(P)-binding Rossmann-like Domain"/>
    <property type="match status" value="1"/>
</dbReference>
<dbReference type="InterPro" id="IPR036291">
    <property type="entry name" value="NAD(P)-bd_dom_sf"/>
</dbReference>
<name>A0A9D2MLP3_9FIRM</name>
<evidence type="ECO:0000259" key="4">
    <source>
        <dbReference type="SMART" id="SM00822"/>
    </source>
</evidence>
<comment type="similarity">
    <text evidence="1">Belongs to the short-chain dehydrogenases/reductases (SDR) family.</text>
</comment>
<keyword evidence="3" id="KW-0520">NAD</keyword>
<dbReference type="AlphaFoldDB" id="A0A9D2MLP3"/>
<dbReference type="CDD" id="cd05233">
    <property type="entry name" value="SDR_c"/>
    <property type="match status" value="1"/>
</dbReference>
<dbReference type="PANTHER" id="PTHR24321:SF8">
    <property type="entry name" value="ESTRADIOL 17-BETA-DEHYDROGENASE 8-RELATED"/>
    <property type="match status" value="1"/>
</dbReference>
<dbReference type="GO" id="GO:0047936">
    <property type="term" value="F:glucose 1-dehydrogenase [NAD(P)+] activity"/>
    <property type="evidence" value="ECO:0007669"/>
    <property type="project" value="UniProtKB-EC"/>
</dbReference>
<dbReference type="EC" id="1.1.1.47" evidence="5"/>
<feature type="domain" description="Ketoreductase" evidence="4">
    <location>
        <begin position="12"/>
        <end position="203"/>
    </location>
</feature>
<keyword evidence="2 5" id="KW-0560">Oxidoreductase</keyword>
<protein>
    <submittedName>
        <fullName evidence="5">Glucose 1-dehydrogenase</fullName>
        <ecNumber evidence="5">1.1.1.47</ecNumber>
    </submittedName>
</protein>
<dbReference type="PANTHER" id="PTHR24321">
    <property type="entry name" value="DEHYDROGENASES, SHORT CHAIN"/>
    <property type="match status" value="1"/>
</dbReference>
<gene>
    <name evidence="5" type="ORF">H9712_06905</name>
</gene>
<dbReference type="InterPro" id="IPR002347">
    <property type="entry name" value="SDR_fam"/>
</dbReference>
<reference evidence="5" key="2">
    <citation type="submission" date="2021-04" db="EMBL/GenBank/DDBJ databases">
        <authorList>
            <person name="Gilroy R."/>
        </authorList>
    </citation>
    <scope>NUCLEOTIDE SEQUENCE</scope>
    <source>
        <strain evidence="5">CHK192-8294</strain>
    </source>
</reference>
<evidence type="ECO:0000313" key="5">
    <source>
        <dbReference type="EMBL" id="HJB80696.1"/>
    </source>
</evidence>
<sequence length="266" mass="27399">MPDLYDPGLSGKSVLVTGGGTGIGRAAALALGKLGARVAVVTGHSARAGEETAALIRRSGGEAFALTCDITDEDQVIRMVAAVAERYGRLDCAFNNAGLGPDGVRIPYGPLVELDLDTWEKIMAVNLRGTFLCLKHELLQMERQGGGGSIVNNASIGGLKMSPGYGAYGPSKAGVVALTRLAALEHAHSGIRVNAVCPGPTEGTPLMENTLRTDPGKGARLEGEIIPLGRLGTAGDVAEAVVWLCSPLSRHTTGQALSVDGGLHIK</sequence>
<dbReference type="Proteomes" id="UP000823921">
    <property type="component" value="Unassembled WGS sequence"/>
</dbReference>
<dbReference type="GO" id="GO:0008206">
    <property type="term" value="P:bile acid metabolic process"/>
    <property type="evidence" value="ECO:0007669"/>
    <property type="project" value="UniProtKB-ARBA"/>
</dbReference>
<dbReference type="Pfam" id="PF13561">
    <property type="entry name" value="adh_short_C2"/>
    <property type="match status" value="1"/>
</dbReference>
<dbReference type="EMBL" id="DWXO01000069">
    <property type="protein sequence ID" value="HJB80696.1"/>
    <property type="molecule type" value="Genomic_DNA"/>
</dbReference>
<dbReference type="SUPFAM" id="SSF51735">
    <property type="entry name" value="NAD(P)-binding Rossmann-fold domains"/>
    <property type="match status" value="1"/>
</dbReference>
<dbReference type="SMART" id="SM00822">
    <property type="entry name" value="PKS_KR"/>
    <property type="match status" value="1"/>
</dbReference>
<evidence type="ECO:0000256" key="2">
    <source>
        <dbReference type="ARBA" id="ARBA00023002"/>
    </source>
</evidence>
<evidence type="ECO:0000256" key="3">
    <source>
        <dbReference type="ARBA" id="ARBA00023027"/>
    </source>
</evidence>
<dbReference type="PRINTS" id="PR00080">
    <property type="entry name" value="SDRFAMILY"/>
</dbReference>
<dbReference type="PRINTS" id="PR00081">
    <property type="entry name" value="GDHRDH"/>
</dbReference>